<dbReference type="GO" id="GO:0009190">
    <property type="term" value="P:cyclic nucleotide biosynthetic process"/>
    <property type="evidence" value="ECO:0007669"/>
    <property type="project" value="InterPro"/>
</dbReference>
<keyword evidence="1" id="KW-0175">Coiled coil</keyword>
<dbReference type="EMBL" id="CP033920">
    <property type="protein sequence ID" value="AZA49657.1"/>
    <property type="molecule type" value="Genomic_DNA"/>
</dbReference>
<dbReference type="Proteomes" id="UP000273270">
    <property type="component" value="Chromosome"/>
</dbReference>
<dbReference type="RefSeq" id="WP_123880047.1">
    <property type="nucleotide sequence ID" value="NZ_CP033920.1"/>
</dbReference>
<protein>
    <submittedName>
        <fullName evidence="3">Adenylate/guanylate cyclase domain-containing protein</fullName>
    </submittedName>
</protein>
<dbReference type="CDD" id="cd07302">
    <property type="entry name" value="CHD"/>
    <property type="match status" value="1"/>
</dbReference>
<feature type="compositionally biased region" description="Basic and acidic residues" evidence="2">
    <location>
        <begin position="1"/>
        <end position="16"/>
    </location>
</feature>
<feature type="coiled-coil region" evidence="1">
    <location>
        <begin position="91"/>
        <end position="118"/>
    </location>
</feature>
<name>A0A3G6M478_CHRCU</name>
<sequence length="378" mass="42824">MAKKNEEKGKDLELPKKNNSSSNDFTSLGDSLNKMYGAFEGINSLGTSFAKIPDQNSMSSLVSLFENINNPISTFQNNLRSTNFEKQIKLEEEINKIKSKLSLTLKELNEEKDKSKKTDELQTLLDQLNSKEKINHIIPRIHEEAQEKLFSDENFRSNFDNGKDYYSIVVSIDIRRSTELMLKARKPELFSKFITELSKKLSQIIINNYGIFDKFTGDGILAFFPKFYSGENAIIRSLKAAEECHLAFKQHYDISRDCFNVFIKDVGLGIGIDYGNVTLVNTSNELTVVGIPVVYACRMSGANAGETLLNQPAKEELLTHCTKNLKISETEIQIKNEGTALAYKAEFISEITLNDDFVWKNDENKPTTSKDEKIDKTT</sequence>
<keyword evidence="4" id="KW-1185">Reference proteome</keyword>
<dbReference type="InterPro" id="IPR001054">
    <property type="entry name" value="A/G_cyclase"/>
</dbReference>
<dbReference type="KEGG" id="ccau:EG346_16370"/>
<evidence type="ECO:0000256" key="2">
    <source>
        <dbReference type="SAM" id="MobiDB-lite"/>
    </source>
</evidence>
<organism evidence="3 4">
    <name type="scientific">Chryseobacterium carnipullorum</name>
    <dbReference type="NCBI Taxonomy" id="1124835"/>
    <lineage>
        <taxon>Bacteria</taxon>
        <taxon>Pseudomonadati</taxon>
        <taxon>Bacteroidota</taxon>
        <taxon>Flavobacteriia</taxon>
        <taxon>Flavobacteriales</taxon>
        <taxon>Weeksellaceae</taxon>
        <taxon>Chryseobacterium group</taxon>
        <taxon>Chryseobacterium</taxon>
    </lineage>
</organism>
<dbReference type="InterPro" id="IPR029787">
    <property type="entry name" value="Nucleotide_cyclase"/>
</dbReference>
<gene>
    <name evidence="3" type="ORF">EG346_16370</name>
</gene>
<dbReference type="AlphaFoldDB" id="A0A3G6M478"/>
<dbReference type="Gene3D" id="3.30.70.1230">
    <property type="entry name" value="Nucleotide cyclase"/>
    <property type="match status" value="1"/>
</dbReference>
<dbReference type="GO" id="GO:0004016">
    <property type="term" value="F:adenylate cyclase activity"/>
    <property type="evidence" value="ECO:0007669"/>
    <property type="project" value="UniProtKB-ARBA"/>
</dbReference>
<accession>A0A3G6M478</accession>
<evidence type="ECO:0000313" key="4">
    <source>
        <dbReference type="Proteomes" id="UP000273270"/>
    </source>
</evidence>
<feature type="region of interest" description="Disordered" evidence="2">
    <location>
        <begin position="1"/>
        <end position="25"/>
    </location>
</feature>
<dbReference type="GO" id="GO:0035556">
    <property type="term" value="P:intracellular signal transduction"/>
    <property type="evidence" value="ECO:0007669"/>
    <property type="project" value="InterPro"/>
</dbReference>
<evidence type="ECO:0000256" key="1">
    <source>
        <dbReference type="SAM" id="Coils"/>
    </source>
</evidence>
<evidence type="ECO:0000313" key="3">
    <source>
        <dbReference type="EMBL" id="AZA49657.1"/>
    </source>
</evidence>
<reference evidence="4" key="1">
    <citation type="submission" date="2018-11" db="EMBL/GenBank/DDBJ databases">
        <title>Proposal to divide the Flavobacteriaceae and reorganize its genera based on Amino Acid Identity values calculated from whole genome sequences.</title>
        <authorList>
            <person name="Nicholson A.C."/>
            <person name="Gulvik C.A."/>
            <person name="Whitney A.M."/>
            <person name="Humrighouse B.W."/>
            <person name="Bell M."/>
            <person name="Holmes B."/>
            <person name="Steigerwalt A.G."/>
            <person name="Villarma A."/>
            <person name="Sheth M."/>
            <person name="Batra D."/>
            <person name="Pryor J."/>
            <person name="Bernardet J.-F."/>
            <person name="Hugo C."/>
            <person name="Kampfer P."/>
            <person name="Newman J."/>
            <person name="McQuiston J.R."/>
        </authorList>
    </citation>
    <scope>NUCLEOTIDE SEQUENCE [LARGE SCALE GENOMIC DNA]</scope>
    <source>
        <strain evidence="4">G0188</strain>
    </source>
</reference>
<dbReference type="OrthoDB" id="341967at2"/>
<dbReference type="SUPFAM" id="SSF55073">
    <property type="entry name" value="Nucleotide cyclase"/>
    <property type="match status" value="1"/>
</dbReference>
<proteinExistence type="predicted"/>